<reference evidence="2" key="1">
    <citation type="submission" date="2024-04" db="EMBL/GenBank/DDBJ databases">
        <title>Salinicola lusitanus LLJ914,a marine bacterium isolated from the Okinawa Trough.</title>
        <authorList>
            <person name="Li J."/>
        </authorList>
    </citation>
    <scope>NUCLEOTIDE SEQUENCE [LARGE SCALE GENOMIC DNA]</scope>
</reference>
<dbReference type="EMBL" id="JBBPFD010000015">
    <property type="protein sequence ID" value="KAK7895663.1"/>
    <property type="molecule type" value="Genomic_DNA"/>
</dbReference>
<evidence type="ECO:0000313" key="2">
    <source>
        <dbReference type="Proteomes" id="UP001460270"/>
    </source>
</evidence>
<keyword evidence="2" id="KW-1185">Reference proteome</keyword>
<dbReference type="AlphaFoldDB" id="A0AAW0NGH7"/>
<protein>
    <submittedName>
        <fullName evidence="1">Uncharacterized protein</fullName>
    </submittedName>
</protein>
<proteinExistence type="predicted"/>
<name>A0AAW0NGH7_9GOBI</name>
<evidence type="ECO:0000313" key="1">
    <source>
        <dbReference type="EMBL" id="KAK7895663.1"/>
    </source>
</evidence>
<gene>
    <name evidence="1" type="ORF">WMY93_020988</name>
</gene>
<sequence length="330" mass="38625">MADRRANLERIVENVKTPVRRKSKRFKPNLEHPFDLMATAKTTHEITWRLARRVGVSETQHRHDKPSYAQWVEAWRSSAFQNGSYQSNQQNTWMQWMASSLEIQAKKEIISVHCAENKMFKAKFLDKVWCDSWKVGTVSQKCPPRNLQPEVSNESWVKTSPNTCYYVVMWSNQKNNRKYYINTEFTNNSRVSKLWGGSQQFLQSFSPKSVKKGKATGQPTDPRVILVKKEKLRKQQYVNLERKDMKPDKKWAGCHLLGKTQPKPKRGGAVKTVKLQEDSGKEKLEEWAESWRFLVRPEGQKKQVKSLRGWEEAWKMLVPPYQMPKAPKAK</sequence>
<comment type="caution">
    <text evidence="1">The sequence shown here is derived from an EMBL/GenBank/DDBJ whole genome shotgun (WGS) entry which is preliminary data.</text>
</comment>
<accession>A0AAW0NGH7</accession>
<organism evidence="1 2">
    <name type="scientific">Mugilogobius chulae</name>
    <name type="common">yellowstripe goby</name>
    <dbReference type="NCBI Taxonomy" id="88201"/>
    <lineage>
        <taxon>Eukaryota</taxon>
        <taxon>Metazoa</taxon>
        <taxon>Chordata</taxon>
        <taxon>Craniata</taxon>
        <taxon>Vertebrata</taxon>
        <taxon>Euteleostomi</taxon>
        <taxon>Actinopterygii</taxon>
        <taxon>Neopterygii</taxon>
        <taxon>Teleostei</taxon>
        <taxon>Neoteleostei</taxon>
        <taxon>Acanthomorphata</taxon>
        <taxon>Gobiaria</taxon>
        <taxon>Gobiiformes</taxon>
        <taxon>Gobioidei</taxon>
        <taxon>Gobiidae</taxon>
        <taxon>Gobionellinae</taxon>
        <taxon>Mugilogobius</taxon>
    </lineage>
</organism>
<dbReference type="Proteomes" id="UP001460270">
    <property type="component" value="Unassembled WGS sequence"/>
</dbReference>